<comment type="subcellular location">
    <subcellularLocation>
        <location evidence="1">Nucleus</location>
    </subcellularLocation>
</comment>
<feature type="zinc finger region" description="TAZ-type" evidence="12">
    <location>
        <begin position="17"/>
        <end position="98"/>
    </location>
</feature>
<keyword evidence="5 12" id="KW-0863">Zinc-finger</keyword>
<dbReference type="InterPro" id="IPR013178">
    <property type="entry name" value="Histone_AcTrfase_Rtt109/CBP"/>
</dbReference>
<reference evidence="15 16" key="1">
    <citation type="submission" date="2014-03" db="EMBL/GenBank/DDBJ databases">
        <title>Draft genome of the hookworm Oesophagostomum dentatum.</title>
        <authorList>
            <person name="Mitreva M."/>
        </authorList>
    </citation>
    <scope>NUCLEOTIDE SEQUENCE [LARGE SCALE GENOMIC DNA]</scope>
    <source>
        <strain evidence="15 16">OD-Hann</strain>
    </source>
</reference>
<keyword evidence="4 12" id="KW-0479">Metal-binding</keyword>
<dbReference type="SMART" id="SM00551">
    <property type="entry name" value="ZnF_TAZ"/>
    <property type="match status" value="1"/>
</dbReference>
<keyword evidence="7" id="KW-0156">Chromatin regulator</keyword>
<keyword evidence="9" id="KW-0804">Transcription</keyword>
<dbReference type="Pfam" id="PF02135">
    <property type="entry name" value="zf-TAZ"/>
    <property type="match status" value="1"/>
</dbReference>
<dbReference type="EC" id="2.3.1.48" evidence="2"/>
<evidence type="ECO:0000256" key="6">
    <source>
        <dbReference type="ARBA" id="ARBA00022833"/>
    </source>
</evidence>
<protein>
    <recommendedName>
        <fullName evidence="2">histone acetyltransferase</fullName>
        <ecNumber evidence="2">2.3.1.48</ecNumber>
    </recommendedName>
</protein>
<evidence type="ECO:0000313" key="16">
    <source>
        <dbReference type="Proteomes" id="UP000053660"/>
    </source>
</evidence>
<keyword evidence="6 12" id="KW-0862">Zinc</keyword>
<evidence type="ECO:0000256" key="8">
    <source>
        <dbReference type="ARBA" id="ARBA00023015"/>
    </source>
</evidence>
<name>A0A0B1SET4_OESDE</name>
<feature type="compositionally biased region" description="Polar residues" evidence="13">
    <location>
        <begin position="169"/>
        <end position="179"/>
    </location>
</feature>
<sequence length="230" mass="24638">MEQIKPLIGAESGDSSGNNRFESIQRCIMSLVHACQCRDANCRRVSCHKMKRVVQHTKLCKKRVNASCPVCKQLIALCCYHAKHCSRDSCSVPFCMNIRQKLAEQKRSIARRADMMMRRRIDGLQAVAGGTSASGSGALVGSTSVPTPPPDNKPFAGTHMKGGLPGPSPLSQVPSMSSMPTHPQPGQHPQQQRGFMSSGMMPPQQQQPQPGGMQPMGQGMPGGMGGPMGG</sequence>
<accession>A0A0B1SET4</accession>
<proteinExistence type="predicted"/>
<dbReference type="PANTHER" id="PTHR13808:SF1">
    <property type="entry name" value="HISTONE ACETYLTRANSFERASE"/>
    <property type="match status" value="1"/>
</dbReference>
<evidence type="ECO:0000256" key="1">
    <source>
        <dbReference type="ARBA" id="ARBA00004123"/>
    </source>
</evidence>
<keyword evidence="16" id="KW-1185">Reference proteome</keyword>
<dbReference type="InterPro" id="IPR035898">
    <property type="entry name" value="TAZ_dom_sf"/>
</dbReference>
<keyword evidence="10" id="KW-0539">Nucleus</keyword>
<dbReference type="SUPFAM" id="SSF57933">
    <property type="entry name" value="TAZ domain"/>
    <property type="match status" value="1"/>
</dbReference>
<evidence type="ECO:0000256" key="3">
    <source>
        <dbReference type="ARBA" id="ARBA00022679"/>
    </source>
</evidence>
<dbReference type="EMBL" id="KN582823">
    <property type="protein sequence ID" value="KHJ82037.1"/>
    <property type="molecule type" value="Genomic_DNA"/>
</dbReference>
<evidence type="ECO:0000256" key="4">
    <source>
        <dbReference type="ARBA" id="ARBA00022723"/>
    </source>
</evidence>
<feature type="region of interest" description="Disordered" evidence="13">
    <location>
        <begin position="128"/>
        <end position="230"/>
    </location>
</feature>
<evidence type="ECO:0000313" key="15">
    <source>
        <dbReference type="EMBL" id="KHJ82037.1"/>
    </source>
</evidence>
<feature type="compositionally biased region" description="Low complexity" evidence="13">
    <location>
        <begin position="199"/>
        <end position="218"/>
    </location>
</feature>
<evidence type="ECO:0000256" key="2">
    <source>
        <dbReference type="ARBA" id="ARBA00013184"/>
    </source>
</evidence>
<evidence type="ECO:0000256" key="9">
    <source>
        <dbReference type="ARBA" id="ARBA00023163"/>
    </source>
</evidence>
<dbReference type="PROSITE" id="PS50134">
    <property type="entry name" value="ZF_TAZ"/>
    <property type="match status" value="1"/>
</dbReference>
<dbReference type="GO" id="GO:0003713">
    <property type="term" value="F:transcription coactivator activity"/>
    <property type="evidence" value="ECO:0007669"/>
    <property type="project" value="TreeGrafter"/>
</dbReference>
<keyword evidence="8" id="KW-0805">Transcription regulation</keyword>
<dbReference type="GO" id="GO:0005667">
    <property type="term" value="C:transcription regulator complex"/>
    <property type="evidence" value="ECO:0007669"/>
    <property type="project" value="TreeGrafter"/>
</dbReference>
<gene>
    <name evidence="15" type="ORF">OESDEN_18272</name>
</gene>
<dbReference type="GO" id="GO:0004402">
    <property type="term" value="F:histone acetyltransferase activity"/>
    <property type="evidence" value="ECO:0007669"/>
    <property type="project" value="InterPro"/>
</dbReference>
<dbReference type="GO" id="GO:0031490">
    <property type="term" value="F:chromatin DNA binding"/>
    <property type="evidence" value="ECO:0007669"/>
    <property type="project" value="TreeGrafter"/>
</dbReference>
<feature type="compositionally biased region" description="Low complexity" evidence="13">
    <location>
        <begin position="180"/>
        <end position="192"/>
    </location>
</feature>
<keyword evidence="3" id="KW-0808">Transferase</keyword>
<dbReference type="PANTHER" id="PTHR13808">
    <property type="entry name" value="CBP/P300-RELATED"/>
    <property type="match status" value="1"/>
</dbReference>
<dbReference type="Gene3D" id="1.20.1020.10">
    <property type="entry name" value="TAZ domain"/>
    <property type="match status" value="1"/>
</dbReference>
<dbReference type="AlphaFoldDB" id="A0A0B1SET4"/>
<evidence type="ECO:0000256" key="5">
    <source>
        <dbReference type="ARBA" id="ARBA00022771"/>
    </source>
</evidence>
<comment type="catalytic activity">
    <reaction evidence="11">
        <text>L-lysyl-[protein] + acetyl-CoA = N(6)-acetyl-L-lysyl-[protein] + CoA + H(+)</text>
        <dbReference type="Rhea" id="RHEA:45948"/>
        <dbReference type="Rhea" id="RHEA-COMP:9752"/>
        <dbReference type="Rhea" id="RHEA-COMP:10731"/>
        <dbReference type="ChEBI" id="CHEBI:15378"/>
        <dbReference type="ChEBI" id="CHEBI:29969"/>
        <dbReference type="ChEBI" id="CHEBI:57287"/>
        <dbReference type="ChEBI" id="CHEBI:57288"/>
        <dbReference type="ChEBI" id="CHEBI:61930"/>
        <dbReference type="EC" id="2.3.1.48"/>
    </reaction>
</comment>
<feature type="compositionally biased region" description="Gly residues" evidence="13">
    <location>
        <begin position="219"/>
        <end position="230"/>
    </location>
</feature>
<evidence type="ECO:0000256" key="12">
    <source>
        <dbReference type="PROSITE-ProRule" id="PRU00203"/>
    </source>
</evidence>
<organism evidence="15 16">
    <name type="scientific">Oesophagostomum dentatum</name>
    <name type="common">Nodular worm</name>
    <dbReference type="NCBI Taxonomy" id="61180"/>
    <lineage>
        <taxon>Eukaryota</taxon>
        <taxon>Metazoa</taxon>
        <taxon>Ecdysozoa</taxon>
        <taxon>Nematoda</taxon>
        <taxon>Chromadorea</taxon>
        <taxon>Rhabditida</taxon>
        <taxon>Rhabditina</taxon>
        <taxon>Rhabditomorpha</taxon>
        <taxon>Strongyloidea</taxon>
        <taxon>Strongylidae</taxon>
        <taxon>Oesophagostomum</taxon>
    </lineage>
</organism>
<dbReference type="Proteomes" id="UP000053660">
    <property type="component" value="Unassembled WGS sequence"/>
</dbReference>
<dbReference type="GO" id="GO:0005634">
    <property type="term" value="C:nucleus"/>
    <property type="evidence" value="ECO:0007669"/>
    <property type="project" value="UniProtKB-SubCell"/>
</dbReference>
<evidence type="ECO:0000256" key="11">
    <source>
        <dbReference type="ARBA" id="ARBA00048017"/>
    </source>
</evidence>
<feature type="compositionally biased region" description="Low complexity" evidence="13">
    <location>
        <begin position="128"/>
        <end position="145"/>
    </location>
</feature>
<feature type="domain" description="TAZ-type" evidence="14">
    <location>
        <begin position="17"/>
        <end position="98"/>
    </location>
</feature>
<evidence type="ECO:0000256" key="7">
    <source>
        <dbReference type="ARBA" id="ARBA00022853"/>
    </source>
</evidence>
<evidence type="ECO:0000256" key="10">
    <source>
        <dbReference type="ARBA" id="ARBA00023242"/>
    </source>
</evidence>
<evidence type="ECO:0000259" key="14">
    <source>
        <dbReference type="PROSITE" id="PS50134"/>
    </source>
</evidence>
<dbReference type="GO" id="GO:0045944">
    <property type="term" value="P:positive regulation of transcription by RNA polymerase II"/>
    <property type="evidence" value="ECO:0007669"/>
    <property type="project" value="TreeGrafter"/>
</dbReference>
<evidence type="ECO:0000256" key="13">
    <source>
        <dbReference type="SAM" id="MobiDB-lite"/>
    </source>
</evidence>
<dbReference type="GO" id="GO:0000123">
    <property type="term" value="C:histone acetyltransferase complex"/>
    <property type="evidence" value="ECO:0007669"/>
    <property type="project" value="TreeGrafter"/>
</dbReference>
<feature type="non-terminal residue" evidence="15">
    <location>
        <position position="230"/>
    </location>
</feature>
<dbReference type="InterPro" id="IPR000197">
    <property type="entry name" value="Znf_TAZ"/>
</dbReference>
<dbReference type="GO" id="GO:0008270">
    <property type="term" value="F:zinc ion binding"/>
    <property type="evidence" value="ECO:0007669"/>
    <property type="project" value="UniProtKB-KW"/>
</dbReference>
<dbReference type="OrthoDB" id="5852836at2759"/>